<sequence>MRIGVACLLLSSSTLAFQLPFKLPWLQGSTDTQGVFEAVVESQASTQPRIAIIGAGAGGSSAAFWIAKAKGRYGLDVEVDVFDKASYIGGRSTTVYPFNDTNLKPVELGASIFVKVNKNLYRASEEFNLERIDFEGEEAEMGIWDGEKFLLTTGSGRLGQWWDTIKVLWRYGYTGPTRTQKIVDSMVDQFVQLYTRGSPRWANLTSLATTFGWSDMIAQSTSEYLDTHGVATKFTREMVEAATRVNYGQDSDQIHALEGACSLATTGATSIKGGNWQIFEQFLKRSQANVFLNTTVLSIKQKSEGKWTVKTNDGTGHYTGVILAAPFHQTNIDVPSEISEQIPEQPYVHLHVTLLSTTAATPDPAYFGLAAGSHIPSMVLTTYEGVRNGGKEPEFNSLSYHGYITKDVPGTPDQRVVKIFSKERVSDEWLDKIFPGQVGWVYRKEWDAYPKLPPTTTFPPVKLADGFYYVNAFEPFISTMETETISSRNVVDALLTESFGTGICKAVEGEEQAHEESADFVLGWDC</sequence>
<dbReference type="Gene3D" id="3.50.50.60">
    <property type="entry name" value="FAD/NAD(P)-binding domain"/>
    <property type="match status" value="1"/>
</dbReference>
<keyword evidence="7" id="KW-0325">Glycoprotein</keyword>
<comment type="cofactor">
    <cofactor evidence="1">
        <name>FAD</name>
        <dbReference type="ChEBI" id="CHEBI:57692"/>
    </cofactor>
</comment>
<keyword evidence="4 8" id="KW-0732">Signal</keyword>
<dbReference type="PANTHER" id="PTHR15944">
    <property type="entry name" value="FARNESYLCYSTEINE LYASE"/>
    <property type="match status" value="1"/>
</dbReference>
<feature type="domain" description="Prenylcysteine lyase" evidence="9">
    <location>
        <begin position="160"/>
        <end position="491"/>
    </location>
</feature>
<dbReference type="InterPro" id="IPR036188">
    <property type="entry name" value="FAD/NAD-bd_sf"/>
</dbReference>
<dbReference type="SUPFAM" id="SSF51905">
    <property type="entry name" value="FAD/NAD(P)-binding domain"/>
    <property type="match status" value="1"/>
</dbReference>
<evidence type="ECO:0000256" key="2">
    <source>
        <dbReference type="ARBA" id="ARBA00009967"/>
    </source>
</evidence>
<evidence type="ECO:0000256" key="3">
    <source>
        <dbReference type="ARBA" id="ARBA00022630"/>
    </source>
</evidence>
<dbReference type="GO" id="GO:0001735">
    <property type="term" value="F:prenylcysteine oxidase activity"/>
    <property type="evidence" value="ECO:0007669"/>
    <property type="project" value="InterPro"/>
</dbReference>
<dbReference type="AlphaFoldDB" id="A0A166V6M6"/>
<evidence type="ECO:0000313" key="10">
    <source>
        <dbReference type="EMBL" id="KZP32395.1"/>
    </source>
</evidence>
<dbReference type="STRING" id="436010.A0A166V6M6"/>
<protein>
    <submittedName>
        <fullName evidence="10">FAD/NAD(P)-binding domain-containing protein</fullName>
    </submittedName>
</protein>
<keyword evidence="11" id="KW-1185">Reference proteome</keyword>
<keyword evidence="3" id="KW-0285">Flavoprotein</keyword>
<evidence type="ECO:0000313" key="11">
    <source>
        <dbReference type="Proteomes" id="UP000076532"/>
    </source>
</evidence>
<evidence type="ECO:0000256" key="1">
    <source>
        <dbReference type="ARBA" id="ARBA00001974"/>
    </source>
</evidence>
<evidence type="ECO:0000256" key="5">
    <source>
        <dbReference type="ARBA" id="ARBA00022827"/>
    </source>
</evidence>
<dbReference type="Proteomes" id="UP000076532">
    <property type="component" value="Unassembled WGS sequence"/>
</dbReference>
<proteinExistence type="inferred from homology"/>
<evidence type="ECO:0000259" key="9">
    <source>
        <dbReference type="Pfam" id="PF07156"/>
    </source>
</evidence>
<comment type="similarity">
    <text evidence="2">Belongs to the prenylcysteine oxidase family.</text>
</comment>
<dbReference type="Pfam" id="PF07156">
    <property type="entry name" value="Prenylcys_lyase"/>
    <property type="match status" value="1"/>
</dbReference>
<gene>
    <name evidence="10" type="ORF">FIBSPDRAFT_907423</name>
</gene>
<dbReference type="OrthoDB" id="437369at2759"/>
<keyword evidence="5" id="KW-0274">FAD</keyword>
<feature type="signal peptide" evidence="8">
    <location>
        <begin position="1"/>
        <end position="16"/>
    </location>
</feature>
<dbReference type="GO" id="GO:0030328">
    <property type="term" value="P:prenylcysteine catabolic process"/>
    <property type="evidence" value="ECO:0007669"/>
    <property type="project" value="InterPro"/>
</dbReference>
<evidence type="ECO:0000256" key="4">
    <source>
        <dbReference type="ARBA" id="ARBA00022729"/>
    </source>
</evidence>
<dbReference type="PIRSF" id="PIRSF036292">
    <property type="entry name" value="Prenylcysteine_oxidase"/>
    <property type="match status" value="1"/>
</dbReference>
<keyword evidence="6" id="KW-0560">Oxidoreductase</keyword>
<reference evidence="10 11" key="1">
    <citation type="journal article" date="2016" name="Mol. Biol. Evol.">
        <title>Comparative Genomics of Early-Diverging Mushroom-Forming Fungi Provides Insights into the Origins of Lignocellulose Decay Capabilities.</title>
        <authorList>
            <person name="Nagy L.G."/>
            <person name="Riley R."/>
            <person name="Tritt A."/>
            <person name="Adam C."/>
            <person name="Daum C."/>
            <person name="Floudas D."/>
            <person name="Sun H."/>
            <person name="Yadav J.S."/>
            <person name="Pangilinan J."/>
            <person name="Larsson K.H."/>
            <person name="Matsuura K."/>
            <person name="Barry K."/>
            <person name="Labutti K."/>
            <person name="Kuo R."/>
            <person name="Ohm R.A."/>
            <person name="Bhattacharya S.S."/>
            <person name="Shirouzu T."/>
            <person name="Yoshinaga Y."/>
            <person name="Martin F.M."/>
            <person name="Grigoriev I.V."/>
            <person name="Hibbett D.S."/>
        </authorList>
    </citation>
    <scope>NUCLEOTIDE SEQUENCE [LARGE SCALE GENOMIC DNA]</scope>
    <source>
        <strain evidence="10 11">CBS 109695</strain>
    </source>
</reference>
<dbReference type="PANTHER" id="PTHR15944:SF0">
    <property type="entry name" value="PRENYLCYSTEINE LYASE DOMAIN-CONTAINING PROTEIN"/>
    <property type="match status" value="1"/>
</dbReference>
<evidence type="ECO:0000256" key="6">
    <source>
        <dbReference type="ARBA" id="ARBA00023002"/>
    </source>
</evidence>
<organism evidence="10 11">
    <name type="scientific">Athelia psychrophila</name>
    <dbReference type="NCBI Taxonomy" id="1759441"/>
    <lineage>
        <taxon>Eukaryota</taxon>
        <taxon>Fungi</taxon>
        <taxon>Dikarya</taxon>
        <taxon>Basidiomycota</taxon>
        <taxon>Agaricomycotina</taxon>
        <taxon>Agaricomycetes</taxon>
        <taxon>Agaricomycetidae</taxon>
        <taxon>Atheliales</taxon>
        <taxon>Atheliaceae</taxon>
        <taxon>Athelia</taxon>
    </lineage>
</organism>
<evidence type="ECO:0000256" key="7">
    <source>
        <dbReference type="ARBA" id="ARBA00023180"/>
    </source>
</evidence>
<dbReference type="EMBL" id="KV417486">
    <property type="protein sequence ID" value="KZP32395.1"/>
    <property type="molecule type" value="Genomic_DNA"/>
</dbReference>
<dbReference type="InterPro" id="IPR010795">
    <property type="entry name" value="Prenylcys_lyase"/>
</dbReference>
<name>A0A166V6M6_9AGAM</name>
<feature type="chain" id="PRO_5007881029" evidence="8">
    <location>
        <begin position="17"/>
        <end position="526"/>
    </location>
</feature>
<accession>A0A166V6M6</accession>
<dbReference type="InterPro" id="IPR017046">
    <property type="entry name" value="Prenylcysteine_Oxase1"/>
</dbReference>
<evidence type="ECO:0000256" key="8">
    <source>
        <dbReference type="SAM" id="SignalP"/>
    </source>
</evidence>
<dbReference type="Pfam" id="PF13450">
    <property type="entry name" value="NAD_binding_8"/>
    <property type="match status" value="1"/>
</dbReference>
<dbReference type="GO" id="GO:0030327">
    <property type="term" value="P:prenylated protein catabolic process"/>
    <property type="evidence" value="ECO:0007669"/>
    <property type="project" value="TreeGrafter"/>
</dbReference>